<accession>A0ABP9BG55</accession>
<feature type="signal peptide" evidence="1">
    <location>
        <begin position="1"/>
        <end position="24"/>
    </location>
</feature>
<evidence type="ECO:0000259" key="2">
    <source>
        <dbReference type="Pfam" id="PF00561"/>
    </source>
</evidence>
<keyword evidence="1" id="KW-0732">Signal</keyword>
<keyword evidence="4" id="KW-1185">Reference proteome</keyword>
<proteinExistence type="predicted"/>
<dbReference type="InterPro" id="IPR029058">
    <property type="entry name" value="AB_hydrolase_fold"/>
</dbReference>
<gene>
    <name evidence="3" type="primary">lipA_2</name>
    <name evidence="3" type="ORF">GCM10023307_21090</name>
</gene>
<dbReference type="Gene3D" id="3.40.50.1820">
    <property type="entry name" value="alpha/beta hydrolase"/>
    <property type="match status" value="1"/>
</dbReference>
<feature type="domain" description="AB hydrolase-1" evidence="2">
    <location>
        <begin position="33"/>
        <end position="217"/>
    </location>
</feature>
<reference evidence="4" key="1">
    <citation type="journal article" date="2019" name="Int. J. Syst. Evol. Microbiol.">
        <title>The Global Catalogue of Microorganisms (GCM) 10K type strain sequencing project: providing services to taxonomists for standard genome sequencing and annotation.</title>
        <authorList>
            <consortium name="The Broad Institute Genomics Platform"/>
            <consortium name="The Broad Institute Genome Sequencing Center for Infectious Disease"/>
            <person name="Wu L."/>
            <person name="Ma J."/>
        </authorList>
    </citation>
    <scope>NUCLEOTIDE SEQUENCE [LARGE SCALE GENOMIC DNA]</scope>
    <source>
        <strain evidence="4">JCM 18204</strain>
    </source>
</reference>
<name>A0ABP9BG55_9GAMM</name>
<dbReference type="RefSeq" id="WP_345303281.1">
    <property type="nucleotide sequence ID" value="NZ_BAABJE010000010.1"/>
</dbReference>
<evidence type="ECO:0000256" key="1">
    <source>
        <dbReference type="SAM" id="SignalP"/>
    </source>
</evidence>
<evidence type="ECO:0000313" key="4">
    <source>
        <dbReference type="Proteomes" id="UP001499959"/>
    </source>
</evidence>
<dbReference type="Pfam" id="PF00561">
    <property type="entry name" value="Abhydrolase_1"/>
    <property type="match status" value="1"/>
</dbReference>
<feature type="chain" id="PRO_5046302847" evidence="1">
    <location>
        <begin position="25"/>
        <end position="310"/>
    </location>
</feature>
<sequence length="310" mass="32479">MRRGFTGFILLFLAIVFFALPAQAQSTYTRTKYPIVLVHGLFGFDSILGVYDYWYGIGDELKAGGASVYTASVSAANSSEVRGEQLIRDLDRLRAITGKSKFNLMGHSHGGPTIRYVASVRPDLVASATLIGAPNTGSPVADGVSGALPPGSPLRGFVAGFVNAFAGFLGAISGNLDPQNSLAALGSLSSAGANAFNARHPQGKPTTSCGSGAATVNGVRYYSMGGTSVLTNVFDISDAALGAGGLFFGFEQNDGLVGRCSSRWGTVLRDDYGWNHLDEVNQFLGLRGLFSSSPQSVYRAQANRLQSLGL</sequence>
<comment type="caution">
    <text evidence="3">The sequence shown here is derived from an EMBL/GenBank/DDBJ whole genome shotgun (WGS) entry which is preliminary data.</text>
</comment>
<protein>
    <submittedName>
        <fullName evidence="3">Triacylglycerol lipase</fullName>
    </submittedName>
</protein>
<dbReference type="InterPro" id="IPR000073">
    <property type="entry name" value="AB_hydrolase_1"/>
</dbReference>
<dbReference type="EMBL" id="BAABJE010000010">
    <property type="protein sequence ID" value="GAA4795160.1"/>
    <property type="molecule type" value="Genomic_DNA"/>
</dbReference>
<evidence type="ECO:0000313" key="3">
    <source>
        <dbReference type="EMBL" id="GAA4795160.1"/>
    </source>
</evidence>
<dbReference type="SUPFAM" id="SSF53474">
    <property type="entry name" value="alpha/beta-Hydrolases"/>
    <property type="match status" value="1"/>
</dbReference>
<dbReference type="Proteomes" id="UP001499959">
    <property type="component" value="Unassembled WGS sequence"/>
</dbReference>
<organism evidence="3 4">
    <name type="scientific">Lysobacter hankyongensis</name>
    <dbReference type="NCBI Taxonomy" id="1176535"/>
    <lineage>
        <taxon>Bacteria</taxon>
        <taxon>Pseudomonadati</taxon>
        <taxon>Pseudomonadota</taxon>
        <taxon>Gammaproteobacteria</taxon>
        <taxon>Lysobacterales</taxon>
        <taxon>Lysobacteraceae</taxon>
        <taxon>Lysobacter</taxon>
    </lineage>
</organism>